<gene>
    <name evidence="2" type="ORF">ACHAW5_010200</name>
</gene>
<evidence type="ECO:0000256" key="1">
    <source>
        <dbReference type="SAM" id="Phobius"/>
    </source>
</evidence>
<reference evidence="2 3" key="1">
    <citation type="submission" date="2024-10" db="EMBL/GenBank/DDBJ databases">
        <title>Updated reference genomes for cyclostephanoid diatoms.</title>
        <authorList>
            <person name="Roberts W.R."/>
            <person name="Alverson A.J."/>
        </authorList>
    </citation>
    <scope>NUCLEOTIDE SEQUENCE [LARGE SCALE GENOMIC DNA]</scope>
    <source>
        <strain evidence="2 3">AJA276-08</strain>
    </source>
</reference>
<protein>
    <submittedName>
        <fullName evidence="2">Uncharacterized protein</fullName>
    </submittedName>
</protein>
<dbReference type="EMBL" id="JALLAZ020001477">
    <property type="protein sequence ID" value="KAL3774296.1"/>
    <property type="molecule type" value="Genomic_DNA"/>
</dbReference>
<accession>A0ABD3NH68</accession>
<evidence type="ECO:0000313" key="3">
    <source>
        <dbReference type="Proteomes" id="UP001530315"/>
    </source>
</evidence>
<keyword evidence="1" id="KW-0812">Transmembrane</keyword>
<keyword evidence="1" id="KW-0472">Membrane</keyword>
<dbReference type="AlphaFoldDB" id="A0ABD3NH68"/>
<keyword evidence="3" id="KW-1185">Reference proteome</keyword>
<dbReference type="Proteomes" id="UP001530315">
    <property type="component" value="Unassembled WGS sequence"/>
</dbReference>
<comment type="caution">
    <text evidence="2">The sequence shown here is derived from an EMBL/GenBank/DDBJ whole genome shotgun (WGS) entry which is preliminary data.</text>
</comment>
<organism evidence="2 3">
    <name type="scientific">Stephanodiscus triporus</name>
    <dbReference type="NCBI Taxonomy" id="2934178"/>
    <lineage>
        <taxon>Eukaryota</taxon>
        <taxon>Sar</taxon>
        <taxon>Stramenopiles</taxon>
        <taxon>Ochrophyta</taxon>
        <taxon>Bacillariophyta</taxon>
        <taxon>Coscinodiscophyceae</taxon>
        <taxon>Thalassiosirophycidae</taxon>
        <taxon>Stephanodiscales</taxon>
        <taxon>Stephanodiscaceae</taxon>
        <taxon>Stephanodiscus</taxon>
    </lineage>
</organism>
<name>A0ABD3NH68_9STRA</name>
<sequence length="85" mass="10064">MSNTYAGLVKPEGRLHVTSPKYKSAIDMESGTFVSSYKEEKNEKRRQQNRERVVKWIKWIVGIAVFLVVLEYGSLYFFGHFHFRF</sequence>
<keyword evidence="1" id="KW-1133">Transmembrane helix</keyword>
<proteinExistence type="predicted"/>
<feature type="transmembrane region" description="Helical" evidence="1">
    <location>
        <begin position="56"/>
        <end position="78"/>
    </location>
</feature>
<evidence type="ECO:0000313" key="2">
    <source>
        <dbReference type="EMBL" id="KAL3774296.1"/>
    </source>
</evidence>